<gene>
    <name evidence="2" type="ORF">GOODEAATRI_033619</name>
</gene>
<accession>A0ABV0MXA4</accession>
<reference evidence="2 3" key="1">
    <citation type="submission" date="2021-06" db="EMBL/GenBank/DDBJ databases">
        <authorList>
            <person name="Palmer J.M."/>
        </authorList>
    </citation>
    <scope>NUCLEOTIDE SEQUENCE [LARGE SCALE GENOMIC DNA]</scope>
    <source>
        <strain evidence="2 3">GA_2019</strain>
        <tissue evidence="2">Muscle</tissue>
    </source>
</reference>
<name>A0ABV0MXA4_9TELE</name>
<dbReference type="Proteomes" id="UP001476798">
    <property type="component" value="Unassembled WGS sequence"/>
</dbReference>
<protein>
    <submittedName>
        <fullName evidence="2">Uncharacterized protein</fullName>
    </submittedName>
</protein>
<feature type="non-terminal residue" evidence="2">
    <location>
        <position position="1"/>
    </location>
</feature>
<feature type="non-terminal residue" evidence="2">
    <location>
        <position position="68"/>
    </location>
</feature>
<dbReference type="EMBL" id="JAHRIO010017195">
    <property type="protein sequence ID" value="MEQ2163749.1"/>
    <property type="molecule type" value="Genomic_DNA"/>
</dbReference>
<evidence type="ECO:0000256" key="1">
    <source>
        <dbReference type="SAM" id="MobiDB-lite"/>
    </source>
</evidence>
<evidence type="ECO:0000313" key="3">
    <source>
        <dbReference type="Proteomes" id="UP001476798"/>
    </source>
</evidence>
<proteinExistence type="predicted"/>
<feature type="region of interest" description="Disordered" evidence="1">
    <location>
        <begin position="25"/>
        <end position="68"/>
    </location>
</feature>
<organism evidence="2 3">
    <name type="scientific">Goodea atripinnis</name>
    <dbReference type="NCBI Taxonomy" id="208336"/>
    <lineage>
        <taxon>Eukaryota</taxon>
        <taxon>Metazoa</taxon>
        <taxon>Chordata</taxon>
        <taxon>Craniata</taxon>
        <taxon>Vertebrata</taxon>
        <taxon>Euteleostomi</taxon>
        <taxon>Actinopterygii</taxon>
        <taxon>Neopterygii</taxon>
        <taxon>Teleostei</taxon>
        <taxon>Neoteleostei</taxon>
        <taxon>Acanthomorphata</taxon>
        <taxon>Ovalentaria</taxon>
        <taxon>Atherinomorphae</taxon>
        <taxon>Cyprinodontiformes</taxon>
        <taxon>Goodeidae</taxon>
        <taxon>Goodea</taxon>
    </lineage>
</organism>
<keyword evidence="3" id="KW-1185">Reference proteome</keyword>
<comment type="caution">
    <text evidence="2">The sequence shown here is derived from an EMBL/GenBank/DDBJ whole genome shotgun (WGS) entry which is preliminary data.</text>
</comment>
<sequence>LSLYPFPRLPAALLPWVQHHARSEGTFPHESHGGAVATADRSVGGRINEVPHHQTVRRLPVPHEWHHV</sequence>
<evidence type="ECO:0000313" key="2">
    <source>
        <dbReference type="EMBL" id="MEQ2163749.1"/>
    </source>
</evidence>